<evidence type="ECO:0000313" key="3">
    <source>
        <dbReference type="Proteomes" id="UP000007151"/>
    </source>
</evidence>
<gene>
    <name evidence="2" type="ORF">KGM_200501</name>
</gene>
<evidence type="ECO:0000313" key="2">
    <source>
        <dbReference type="EMBL" id="OWR45449.1"/>
    </source>
</evidence>
<organism evidence="2 3">
    <name type="scientific">Danaus plexippus plexippus</name>
    <dbReference type="NCBI Taxonomy" id="278856"/>
    <lineage>
        <taxon>Eukaryota</taxon>
        <taxon>Metazoa</taxon>
        <taxon>Ecdysozoa</taxon>
        <taxon>Arthropoda</taxon>
        <taxon>Hexapoda</taxon>
        <taxon>Insecta</taxon>
        <taxon>Pterygota</taxon>
        <taxon>Neoptera</taxon>
        <taxon>Endopterygota</taxon>
        <taxon>Lepidoptera</taxon>
        <taxon>Glossata</taxon>
        <taxon>Ditrysia</taxon>
        <taxon>Papilionoidea</taxon>
        <taxon>Nymphalidae</taxon>
        <taxon>Danainae</taxon>
        <taxon>Danaini</taxon>
        <taxon>Danaina</taxon>
        <taxon>Danaus</taxon>
        <taxon>Danaus</taxon>
    </lineage>
</organism>
<name>A0A212EVE3_DANPL</name>
<dbReference type="eggNOG" id="ENOG502RU7B">
    <property type="taxonomic scope" value="Eukaryota"/>
</dbReference>
<comment type="caution">
    <text evidence="2">The sequence shown here is derived from an EMBL/GenBank/DDBJ whole genome shotgun (WGS) entry which is preliminary data.</text>
</comment>
<dbReference type="EMBL" id="AGBW02012209">
    <property type="protein sequence ID" value="OWR45449.1"/>
    <property type="molecule type" value="Genomic_DNA"/>
</dbReference>
<dbReference type="OrthoDB" id="6932441at2759"/>
<reference evidence="2 3" key="1">
    <citation type="journal article" date="2011" name="Cell">
        <title>The monarch butterfly genome yields insights into long-distance migration.</title>
        <authorList>
            <person name="Zhan S."/>
            <person name="Merlin C."/>
            <person name="Boore J.L."/>
            <person name="Reppert S.M."/>
        </authorList>
    </citation>
    <scope>NUCLEOTIDE SEQUENCE [LARGE SCALE GENOMIC DNA]</scope>
    <source>
        <strain evidence="2">F-2</strain>
    </source>
</reference>
<proteinExistence type="predicted"/>
<protein>
    <submittedName>
        <fullName evidence="2">Uncharacterized protein</fullName>
    </submittedName>
</protein>
<feature type="region of interest" description="Disordered" evidence="1">
    <location>
        <begin position="25"/>
        <end position="61"/>
    </location>
</feature>
<evidence type="ECO:0000256" key="1">
    <source>
        <dbReference type="SAM" id="MobiDB-lite"/>
    </source>
</evidence>
<feature type="compositionally biased region" description="Basic residues" evidence="1">
    <location>
        <begin position="40"/>
        <end position="51"/>
    </location>
</feature>
<keyword evidence="3" id="KW-1185">Reference proteome</keyword>
<sequence length="450" mass="52553">MSSKNQQTKRTPRAMPVETIITRYKSAQQKKTQEPEQKKVIRNNKKNKTAKKPALPQNEKKNRLQEMKQLIENTEFHPNKHKRHIKPKKIVLIPKNCLKMVGGTKSSNKRKLHIPRKEPSNTLSDALMNSMETNSNISFPELIRVIEESGSLDDEDFLEILTCPSPVWWEDPPHGYMEEALYSRSPEEDKSRCQNEEKTENVGCNLANDLVINVIDRSKNFIKKRGKLETLLKNMREKITKPEIDNQKNSDRINDDCSMELRDDEVLKHLENIKIPIAEDDKAKASDEDFDKNMPIDEEYLDMSYFEDSYEDIKDISKTEAKQERYFKQIQKDKDRQEEYVAVYKIIESDDEADTNDGNMKEKQISSYYRQKKFKSKSNKCSCYTNKSIKVSDSVKYCLVCSSINDTDECKYCMGKFTGKCVCDRYTCDVCNVRVESKRDLVDHLKHCVK</sequence>
<dbReference type="Proteomes" id="UP000007151">
    <property type="component" value="Unassembled WGS sequence"/>
</dbReference>
<accession>A0A212EVE3</accession>
<dbReference type="AlphaFoldDB" id="A0A212EVE3"/>
<dbReference type="KEGG" id="dpl:KGM_200501"/>